<dbReference type="RefSeq" id="WP_202243887.1">
    <property type="nucleotide sequence ID" value="NZ_JAESIY010000004.1"/>
</dbReference>
<dbReference type="AlphaFoldDB" id="A0A937JYX2"/>
<accession>A0A937JYX2</accession>
<evidence type="ECO:0000256" key="6">
    <source>
        <dbReference type="SAM" id="SignalP"/>
    </source>
</evidence>
<gene>
    <name evidence="9" type="ORF">JL102_08135</name>
</gene>
<comment type="subcellular location">
    <subcellularLocation>
        <location evidence="1">Cell outer membrane</location>
    </subcellularLocation>
</comment>
<keyword evidence="10" id="KW-1185">Reference proteome</keyword>
<evidence type="ECO:0000256" key="5">
    <source>
        <dbReference type="ARBA" id="ARBA00023237"/>
    </source>
</evidence>
<dbReference type="InterPro" id="IPR011990">
    <property type="entry name" value="TPR-like_helical_dom_sf"/>
</dbReference>
<protein>
    <submittedName>
        <fullName evidence="9">RagB/SusD family nutrient uptake outer membrane protein</fullName>
    </submittedName>
</protein>
<dbReference type="Gene3D" id="1.25.40.390">
    <property type="match status" value="1"/>
</dbReference>
<evidence type="ECO:0000256" key="4">
    <source>
        <dbReference type="ARBA" id="ARBA00023136"/>
    </source>
</evidence>
<comment type="similarity">
    <text evidence="2">Belongs to the SusD family.</text>
</comment>
<feature type="domain" description="RagB/SusD" evidence="7">
    <location>
        <begin position="269"/>
        <end position="518"/>
    </location>
</feature>
<dbReference type="Proteomes" id="UP000659388">
    <property type="component" value="Unassembled WGS sequence"/>
</dbReference>
<evidence type="ECO:0000256" key="1">
    <source>
        <dbReference type="ARBA" id="ARBA00004442"/>
    </source>
</evidence>
<evidence type="ECO:0000256" key="2">
    <source>
        <dbReference type="ARBA" id="ARBA00006275"/>
    </source>
</evidence>
<dbReference type="SUPFAM" id="SSF48452">
    <property type="entry name" value="TPR-like"/>
    <property type="match status" value="1"/>
</dbReference>
<feature type="signal peptide" evidence="6">
    <location>
        <begin position="1"/>
        <end position="19"/>
    </location>
</feature>
<dbReference type="CDD" id="cd08977">
    <property type="entry name" value="SusD"/>
    <property type="match status" value="1"/>
</dbReference>
<evidence type="ECO:0000313" key="10">
    <source>
        <dbReference type="Proteomes" id="UP000659388"/>
    </source>
</evidence>
<sequence length="521" mass="59962">MKFIKYKLLFVVLIMIASACDDKLDVVNPNSQTAENYWKNQDQAVAAVNAVYTGFITDGGYMRMYPALTDGRGDDFTGDSPWQDLVQVANFTIFPTSDPVRWIWEAHYQIVYRANQVLTYVPDIEMEEDLKQRLLGQAYFLRGLAFFNLANTYKEIPIITVIPEFQDDYYPETDTEEVIWSQIFDDFEKAKSLLPISYNSVVGPDQGQMGRATKGAATGMLGKALLYRKEWKRAIEEFKLLVEGPELNVYSLVPDYRDNFKPFNENNSESLFEIQFADPNTVGGSIYNYGGEPQANWRQVSSVGHTYAMEGVGYSDFLPTHWIFEEFKEEKTLDGDYDPRLFSTISFYEEGVSEIAYGGRWINPETSIYPKKYTHDGIEGYTNENNGTENSGINYRILRYADVLLMYAEALNEDGRTDEAYQYIQEVRDRVELPDLTTVRPDMTAEEMRDQIAHERALELAIESIRIHDIIRWGWLYDSEKLAELKAHDSDFDSWTPGNEYLPIPQIELDVNKNLKPNSAN</sequence>
<feature type="chain" id="PRO_5037818412" evidence="6">
    <location>
        <begin position="20"/>
        <end position="521"/>
    </location>
</feature>
<dbReference type="PROSITE" id="PS51257">
    <property type="entry name" value="PROKAR_LIPOPROTEIN"/>
    <property type="match status" value="1"/>
</dbReference>
<dbReference type="InterPro" id="IPR012944">
    <property type="entry name" value="SusD_RagB_dom"/>
</dbReference>
<evidence type="ECO:0000256" key="3">
    <source>
        <dbReference type="ARBA" id="ARBA00022729"/>
    </source>
</evidence>
<keyword evidence="3 6" id="KW-0732">Signal</keyword>
<dbReference type="GO" id="GO:0009279">
    <property type="term" value="C:cell outer membrane"/>
    <property type="evidence" value="ECO:0007669"/>
    <property type="project" value="UniProtKB-SubCell"/>
</dbReference>
<dbReference type="Pfam" id="PF14322">
    <property type="entry name" value="SusD-like_3"/>
    <property type="match status" value="1"/>
</dbReference>
<dbReference type="EMBL" id="JAESIY010000004">
    <property type="protein sequence ID" value="MBL3656094.1"/>
    <property type="molecule type" value="Genomic_DNA"/>
</dbReference>
<evidence type="ECO:0000259" key="7">
    <source>
        <dbReference type="Pfam" id="PF07980"/>
    </source>
</evidence>
<dbReference type="InterPro" id="IPR033985">
    <property type="entry name" value="SusD-like_N"/>
</dbReference>
<comment type="caution">
    <text evidence="9">The sequence shown here is derived from an EMBL/GenBank/DDBJ whole genome shotgun (WGS) entry which is preliminary data.</text>
</comment>
<proteinExistence type="inferred from homology"/>
<name>A0A937JYX2_9BACT</name>
<evidence type="ECO:0000313" key="9">
    <source>
        <dbReference type="EMBL" id="MBL3656094.1"/>
    </source>
</evidence>
<dbReference type="Pfam" id="PF07980">
    <property type="entry name" value="SusD_RagB"/>
    <property type="match status" value="1"/>
</dbReference>
<keyword evidence="5" id="KW-0998">Cell outer membrane</keyword>
<evidence type="ECO:0000259" key="8">
    <source>
        <dbReference type="Pfam" id="PF14322"/>
    </source>
</evidence>
<feature type="domain" description="SusD-like N-terminal" evidence="8">
    <location>
        <begin position="73"/>
        <end position="223"/>
    </location>
</feature>
<organism evidence="9 10">
    <name type="scientific">Fulvivirga sediminis</name>
    <dbReference type="NCBI Taxonomy" id="2803949"/>
    <lineage>
        <taxon>Bacteria</taxon>
        <taxon>Pseudomonadati</taxon>
        <taxon>Bacteroidota</taxon>
        <taxon>Cytophagia</taxon>
        <taxon>Cytophagales</taxon>
        <taxon>Fulvivirgaceae</taxon>
        <taxon>Fulvivirga</taxon>
    </lineage>
</organism>
<keyword evidence="4" id="KW-0472">Membrane</keyword>
<reference evidence="9" key="1">
    <citation type="submission" date="2021-01" db="EMBL/GenBank/DDBJ databases">
        <title>Fulvivirga kasyanovii gen. nov., sp nov., a novel member of the phylum Bacteroidetes isolated from seawater in a mussel farm.</title>
        <authorList>
            <person name="Zhao L.-H."/>
            <person name="Wang Z.-J."/>
        </authorList>
    </citation>
    <scope>NUCLEOTIDE SEQUENCE</scope>
    <source>
        <strain evidence="9">2943</strain>
    </source>
</reference>